<evidence type="ECO:0000256" key="7">
    <source>
        <dbReference type="ARBA" id="ARBA00023061"/>
    </source>
</evidence>
<keyword evidence="9" id="KW-1133">Transmembrane helix</keyword>
<keyword evidence="7" id="KW-0005">Acetoin biosynthesis</keyword>
<evidence type="ECO:0000256" key="6">
    <source>
        <dbReference type="ARBA" id="ARBA00022793"/>
    </source>
</evidence>
<evidence type="ECO:0000256" key="3">
    <source>
        <dbReference type="ARBA" id="ARBA00007106"/>
    </source>
</evidence>
<evidence type="ECO:0000313" key="10">
    <source>
        <dbReference type="EMBL" id="ADE36888.1"/>
    </source>
</evidence>
<evidence type="ECO:0000256" key="9">
    <source>
        <dbReference type="SAM" id="Phobius"/>
    </source>
</evidence>
<dbReference type="KEGG" id="mmh:Mmah_1389"/>
<dbReference type="EC" id="4.1.1.5" evidence="4"/>
<dbReference type="GO" id="GO:0045151">
    <property type="term" value="P:acetoin biosynthetic process"/>
    <property type="evidence" value="ECO:0007669"/>
    <property type="project" value="UniProtKB-KW"/>
</dbReference>
<evidence type="ECO:0000313" key="11">
    <source>
        <dbReference type="Proteomes" id="UP000001059"/>
    </source>
</evidence>
<comment type="similarity">
    <text evidence="3">Belongs to the alpha-acetolactate decarboxylase family.</text>
</comment>
<comment type="catalytic activity">
    <reaction evidence="1">
        <text>(2S)-2-acetolactate + H(+) = (R)-acetoin + CO2</text>
        <dbReference type="Rhea" id="RHEA:21580"/>
        <dbReference type="ChEBI" id="CHEBI:15378"/>
        <dbReference type="ChEBI" id="CHEBI:15686"/>
        <dbReference type="ChEBI" id="CHEBI:16526"/>
        <dbReference type="ChEBI" id="CHEBI:58476"/>
        <dbReference type="EC" id="4.1.1.5"/>
    </reaction>
</comment>
<dbReference type="PANTHER" id="PTHR35524:SF1">
    <property type="entry name" value="ALPHA-ACETOLACTATE DECARBOXYLASE"/>
    <property type="match status" value="1"/>
</dbReference>
<evidence type="ECO:0000256" key="5">
    <source>
        <dbReference type="ARBA" id="ARBA00020164"/>
    </source>
</evidence>
<dbReference type="GO" id="GO:0047605">
    <property type="term" value="F:acetolactate decarboxylase activity"/>
    <property type="evidence" value="ECO:0007669"/>
    <property type="project" value="UniProtKB-EC"/>
</dbReference>
<protein>
    <recommendedName>
        <fullName evidence="5">Alpha-acetolactate decarboxylase</fullName>
        <ecNumber evidence="4">4.1.1.5</ecNumber>
    </recommendedName>
</protein>
<dbReference type="PANTHER" id="PTHR35524">
    <property type="entry name" value="ALPHA-ACETOLACTATE DECARBOXYLASE"/>
    <property type="match status" value="1"/>
</dbReference>
<evidence type="ECO:0000256" key="8">
    <source>
        <dbReference type="ARBA" id="ARBA00023239"/>
    </source>
</evidence>
<sequence>MHSHIHDSNVCEMATISSQNKKNIYIFIFIHFTMSNNVWRIVLLSILLFLAFSGCTATTDETYVSNNDVLFQTSTIDSLIAGSYDGDMQVCDLKEQGGFGLGTFDRLDGEMIVMDGEIYQAKADGHIYQVNDTITTPFAAVTFFEADDTITIGSNTDYASLQSIIKETIPGPNLMYALKIEGTFENISIRSVPAQSKPYRPLLEVVAEEETVYYHENINGTMVGFLLPYYIENINVPGYHFHFIDANKTVGGHVLACNLTSGLVELDYTYDFTLSLPESSSFSETLPGNKDTLEAIEQ</sequence>
<proteinExistence type="inferred from homology"/>
<evidence type="ECO:0000256" key="2">
    <source>
        <dbReference type="ARBA" id="ARBA00005170"/>
    </source>
</evidence>
<feature type="transmembrane region" description="Helical" evidence="9">
    <location>
        <begin position="24"/>
        <end position="52"/>
    </location>
</feature>
<evidence type="ECO:0000256" key="4">
    <source>
        <dbReference type="ARBA" id="ARBA00013204"/>
    </source>
</evidence>
<reference evidence="10 11" key="1">
    <citation type="submission" date="2010-03" db="EMBL/GenBank/DDBJ databases">
        <title>The complete genome of Methanohalophilus mahii DSM 5219.</title>
        <authorList>
            <consortium name="US DOE Joint Genome Institute (JGI-PGF)"/>
            <person name="Lucas S."/>
            <person name="Copeland A."/>
            <person name="Lapidus A."/>
            <person name="Glavina del Rio T."/>
            <person name="Dalin E."/>
            <person name="Tice H."/>
            <person name="Bruce D."/>
            <person name="Goodwin L."/>
            <person name="Pitluck S."/>
            <person name="Kyrpides N."/>
            <person name="Mavromatis K."/>
            <person name="Ivanova N."/>
            <person name="Lykidis A."/>
            <person name="Saunders E."/>
            <person name="Brettin T."/>
            <person name="Detter J.C."/>
            <person name="Han C."/>
            <person name="Land M."/>
            <person name="Hauser L."/>
            <person name="Markowitz V."/>
            <person name="Cheng J.-F."/>
            <person name="Hugenholtz P."/>
            <person name="Woyke T."/>
            <person name="Wu D."/>
            <person name="Spring S."/>
            <person name="Schneider S."/>
            <person name="Schroeder M."/>
            <person name="Klenk H.-P."/>
            <person name="Eisen J.A."/>
        </authorList>
    </citation>
    <scope>NUCLEOTIDE SEQUENCE [LARGE SCALE GENOMIC DNA]</scope>
    <source>
        <strain evidence="11">ATCC 35705 / DSM 5219 / SLP</strain>
    </source>
</reference>
<evidence type="ECO:0000256" key="1">
    <source>
        <dbReference type="ARBA" id="ARBA00001784"/>
    </source>
</evidence>
<dbReference type="EMBL" id="CP001994">
    <property type="protein sequence ID" value="ADE36888.1"/>
    <property type="molecule type" value="Genomic_DNA"/>
</dbReference>
<gene>
    <name evidence="10" type="ordered locus">Mmah_1389</name>
</gene>
<dbReference type="AlphaFoldDB" id="D5E6V0"/>
<dbReference type="Pfam" id="PF03306">
    <property type="entry name" value="AAL_decarboxy"/>
    <property type="match status" value="1"/>
</dbReference>
<keyword evidence="9" id="KW-0472">Membrane</keyword>
<dbReference type="Proteomes" id="UP000001059">
    <property type="component" value="Chromosome"/>
</dbReference>
<dbReference type="Gene3D" id="3.30.1330.80">
    <property type="entry name" value="Hypothetical protein, similar to alpha- acetolactate decarboxylase, domain 2"/>
    <property type="match status" value="2"/>
</dbReference>
<keyword evidence="8 10" id="KW-0456">Lyase</keyword>
<dbReference type="InterPro" id="IPR005128">
    <property type="entry name" value="Acetolactate_a_deCO2ase"/>
</dbReference>
<keyword evidence="11" id="KW-1185">Reference proteome</keyword>
<dbReference type="CDD" id="cd17299">
    <property type="entry name" value="acetolactate_decarboxylase"/>
    <property type="match status" value="1"/>
</dbReference>
<name>D5E6V0_METMS</name>
<keyword evidence="6" id="KW-0210">Decarboxylase</keyword>
<dbReference type="HOGENOM" id="CLU_072561_0_0_2"/>
<dbReference type="STRING" id="547558.Mmah_1389"/>
<dbReference type="UniPathway" id="UPA00626">
    <property type="reaction ID" value="UER00678"/>
</dbReference>
<dbReference type="NCBIfam" id="TIGR01252">
    <property type="entry name" value="acetolac_decarb"/>
    <property type="match status" value="1"/>
</dbReference>
<keyword evidence="9" id="KW-0812">Transmembrane</keyword>
<dbReference type="SUPFAM" id="SSF117856">
    <property type="entry name" value="AF0104/ALDC/Ptd012-like"/>
    <property type="match status" value="1"/>
</dbReference>
<accession>D5E6V0</accession>
<organism evidence="10 11">
    <name type="scientific">Methanohalophilus mahii (strain ATCC 35705 / DSM 5219 / SLP)</name>
    <dbReference type="NCBI Taxonomy" id="547558"/>
    <lineage>
        <taxon>Archaea</taxon>
        <taxon>Methanobacteriati</taxon>
        <taxon>Methanobacteriota</taxon>
        <taxon>Stenosarchaea group</taxon>
        <taxon>Methanomicrobia</taxon>
        <taxon>Methanosarcinales</taxon>
        <taxon>Methanosarcinaceae</taxon>
        <taxon>Methanohalophilus</taxon>
    </lineage>
</organism>
<comment type="pathway">
    <text evidence="2">Polyol metabolism; (R,R)-butane-2,3-diol biosynthesis; (R,R)-butane-2,3-diol from pyruvate: step 2/3.</text>
</comment>